<dbReference type="Proteomes" id="UP000053573">
    <property type="component" value="Unassembled WGS sequence"/>
</dbReference>
<name>A0A0H1BM50_9EURO</name>
<evidence type="ECO:0000313" key="2">
    <source>
        <dbReference type="Proteomes" id="UP000053573"/>
    </source>
</evidence>
<dbReference type="OrthoDB" id="10612329at2759"/>
<dbReference type="AlphaFoldDB" id="A0A0H1BM50"/>
<evidence type="ECO:0000313" key="1">
    <source>
        <dbReference type="EMBL" id="KLJ12594.1"/>
    </source>
</evidence>
<accession>A0A0H1BM50</accession>
<reference evidence="2" key="1">
    <citation type="journal article" date="2015" name="PLoS Genet.">
        <title>The dynamic genome and transcriptome of the human fungal pathogen Blastomyces and close relative Emmonsia.</title>
        <authorList>
            <person name="Munoz J.F."/>
            <person name="Gauthier G.M."/>
            <person name="Desjardins C.A."/>
            <person name="Gallo J.E."/>
            <person name="Holder J."/>
            <person name="Sullivan T.D."/>
            <person name="Marty A.J."/>
            <person name="Carmen J.C."/>
            <person name="Chen Z."/>
            <person name="Ding L."/>
            <person name="Gujja S."/>
            <person name="Magrini V."/>
            <person name="Misas E."/>
            <person name="Mitreva M."/>
            <person name="Priest M."/>
            <person name="Saif S."/>
            <person name="Whiston E.A."/>
            <person name="Young S."/>
            <person name="Zeng Q."/>
            <person name="Goldman W.E."/>
            <person name="Mardis E.R."/>
            <person name="Taylor J.W."/>
            <person name="McEwen J.G."/>
            <person name="Clay O.K."/>
            <person name="Klein B.S."/>
            <person name="Cuomo C.A."/>
        </authorList>
    </citation>
    <scope>NUCLEOTIDE SEQUENCE [LARGE SCALE GENOMIC DNA]</scope>
    <source>
        <strain evidence="2">UAMH 139</strain>
    </source>
</reference>
<keyword evidence="2" id="KW-1185">Reference proteome</keyword>
<gene>
    <name evidence="1" type="ORF">EMPG_12380</name>
</gene>
<comment type="caution">
    <text evidence="1">The sequence shown here is derived from an EMBL/GenBank/DDBJ whole genome shotgun (WGS) entry which is preliminary data.</text>
</comment>
<organism evidence="1 2">
    <name type="scientific">Blastomyces silverae</name>
    <dbReference type="NCBI Taxonomy" id="2060906"/>
    <lineage>
        <taxon>Eukaryota</taxon>
        <taxon>Fungi</taxon>
        <taxon>Dikarya</taxon>
        <taxon>Ascomycota</taxon>
        <taxon>Pezizomycotina</taxon>
        <taxon>Eurotiomycetes</taxon>
        <taxon>Eurotiomycetidae</taxon>
        <taxon>Onygenales</taxon>
        <taxon>Ajellomycetaceae</taxon>
        <taxon>Blastomyces</taxon>
    </lineage>
</organism>
<proteinExistence type="predicted"/>
<sequence length="145" mass="16459">MEHLVGISLAAGKISSGLFNSHSKRSLGQAERAAALRRSWRARKMAPFSPTWPLQKFGDSERSRAAFTPTLFVCRDSRSRCKRITDYYHKTMRSVVEHCYQSFPATGPHPTANRLGRNGSQAKMPFLHLRCKSRDHTSPLRDSKK</sequence>
<dbReference type="EMBL" id="LDEV01000795">
    <property type="protein sequence ID" value="KLJ12594.1"/>
    <property type="molecule type" value="Genomic_DNA"/>
</dbReference>
<protein>
    <submittedName>
        <fullName evidence="1">Uncharacterized protein</fullName>
    </submittedName>
</protein>